<evidence type="ECO:0000313" key="3">
    <source>
        <dbReference type="Proteomes" id="UP000837801"/>
    </source>
</evidence>
<comment type="caution">
    <text evidence="2">The sequence shown here is derived from an EMBL/GenBank/DDBJ whole genome shotgun (WGS) entry which is preliminary data.</text>
</comment>
<feature type="compositionally biased region" description="Low complexity" evidence="1">
    <location>
        <begin position="793"/>
        <end position="813"/>
    </location>
</feature>
<name>A0A9P0QNZ9_9ASCO</name>
<dbReference type="EMBL" id="CAKXYY010000006">
    <property type="protein sequence ID" value="CAH2352230.1"/>
    <property type="molecule type" value="Genomic_DNA"/>
</dbReference>
<keyword evidence="3" id="KW-1185">Reference proteome</keyword>
<dbReference type="OrthoDB" id="654211at2759"/>
<gene>
    <name evidence="2" type="ORF">CLIB1423_06S01728</name>
</gene>
<evidence type="ECO:0000256" key="1">
    <source>
        <dbReference type="SAM" id="MobiDB-lite"/>
    </source>
</evidence>
<proteinExistence type="predicted"/>
<feature type="region of interest" description="Disordered" evidence="1">
    <location>
        <begin position="787"/>
        <end position="813"/>
    </location>
</feature>
<feature type="compositionally biased region" description="Polar residues" evidence="1">
    <location>
        <begin position="13"/>
        <end position="34"/>
    </location>
</feature>
<feature type="compositionally biased region" description="Low complexity" evidence="1">
    <location>
        <begin position="1013"/>
        <end position="1071"/>
    </location>
</feature>
<dbReference type="Proteomes" id="UP000837801">
    <property type="component" value="Unassembled WGS sequence"/>
</dbReference>
<accession>A0A9P0QNZ9</accession>
<organism evidence="2 3">
    <name type="scientific">[Candida] railenensis</name>
    <dbReference type="NCBI Taxonomy" id="45579"/>
    <lineage>
        <taxon>Eukaryota</taxon>
        <taxon>Fungi</taxon>
        <taxon>Dikarya</taxon>
        <taxon>Ascomycota</taxon>
        <taxon>Saccharomycotina</taxon>
        <taxon>Pichiomycetes</taxon>
        <taxon>Debaryomycetaceae</taxon>
        <taxon>Kurtzmaniella</taxon>
    </lineage>
</organism>
<protein>
    <submittedName>
        <fullName evidence="2">Uncharacterized protein</fullName>
    </submittedName>
</protein>
<feature type="compositionally biased region" description="Polar residues" evidence="1">
    <location>
        <begin position="48"/>
        <end position="59"/>
    </location>
</feature>
<reference evidence="2" key="1">
    <citation type="submission" date="2022-03" db="EMBL/GenBank/DDBJ databases">
        <authorList>
            <person name="Legras J.-L."/>
            <person name="Devillers H."/>
            <person name="Grondin C."/>
        </authorList>
    </citation>
    <scope>NUCLEOTIDE SEQUENCE</scope>
    <source>
        <strain evidence="2">CLIB 1423</strain>
    </source>
</reference>
<sequence length="1121" mass="128180">MVPNSSSKRKNSGMATSHSNTMSNGASGTISSPVSPEEEDVAEELHHSNQNVQPQVSHSHGSHFAHIQAMQTPAHNVSNPSPNNMVEPIFSHYGTPLANGQNISTSMAVSAPTPLNSSYSKSASSDLEKKIVQSLSLSKKLNFVLSNFEKISYLQSKDISKIQLIASNFNSLLPSDMNLSKPLDNYYLSWNIFNKFKLPIIDTLSSEIDEFIESFSNSSSISLITKFYTKFNEYTNELHFSALDNQKILNIECKICLLYAILSIGAAIYNDGQDCVQLFMKSWNLLLTNLIPRLNDNTKSVDSLTDAENPTSSIPLSSDIIKDQIQILKNLFTLAYVCFNLDSNLKEISANTLNGDLIFNYLDDISYIIMSHLEENNNVNNYNLNKEKSSRSSSSSSLNSAARVHMEQSPAPLSATVSEGDISEAASSFSTSADGKIIDENLNLFWSIYILLSNYFMINNHAPPKIYRYLLNKKLTGNETLMNIMENLTKSTVANDSNFNNEIISLTLSNELQSYIHYNEMFLYKSKSILHNSIIFTNRSLNDLAIGSNNSNNSSGDDHYVFEMFKKKMIVNSPTKYQGLLNSYIFYPSQNFNWNLLYISLKEFNLENYMTCNDVTNNGRGTIYSKFKFNDFFQKFFHDFDIKLDVEIDIENNDQFKKDQYLQFIKNLLPFFTKTFNTEGNKDDCSDFDGSEGGFEMKKSFVEVLNRNSIINNNLGISSLPILFNYQFIKLNPELMKWSNSSKLNNFEKKRFNYLLIEWYLTIIKLIIGLKNDSNVYVKRKGHQHYRSSSQDSVESMTSNASSSSGSSRNNSDNEYSLSNNYIFQCLIYIIKEVGGKFKLPNGNYYQLRDFEDCLNFENDEFKMNDDIIYCILKNLDIILEDWISMVNINSQDIFQSNGFRNMKKFVNEYIYSQLYLAKGMNENTNYYKIPHRNSVNADGITMNSDNYVLDGQDPKGPRQLESVKLASNSQTSTMTMKSQIQPSYLYQQNVYQPITAPSQVHLVQPHHMVQHIPYSHSSPPQQHHGQPQISRLHSQQQSQQHSQQPQSQQFHQFSQQNIGQQTQTQNLQQLPSSLHDRRSFKEVILPPILPPLSNQYSYKEQLHHQSRFQFPKRQEAVNKQ</sequence>
<evidence type="ECO:0000313" key="2">
    <source>
        <dbReference type="EMBL" id="CAH2352230.1"/>
    </source>
</evidence>
<feature type="region of interest" description="Disordered" evidence="1">
    <location>
        <begin position="1013"/>
        <end position="1073"/>
    </location>
</feature>
<feature type="region of interest" description="Disordered" evidence="1">
    <location>
        <begin position="1"/>
        <end position="63"/>
    </location>
</feature>
<dbReference type="AlphaFoldDB" id="A0A9P0QNZ9"/>